<dbReference type="Proteomes" id="UP000501705">
    <property type="component" value="Chromosome"/>
</dbReference>
<evidence type="ECO:0000313" key="2">
    <source>
        <dbReference type="EMBL" id="QIS02284.1"/>
    </source>
</evidence>
<proteinExistence type="predicted"/>
<keyword evidence="1" id="KW-1133">Transmembrane helix</keyword>
<gene>
    <name evidence="2" type="ORF">F5X71_08075</name>
</gene>
<protein>
    <recommendedName>
        <fullName evidence="4">DUF2892 domain-containing protein</fullName>
    </recommendedName>
</protein>
<feature type="transmembrane region" description="Helical" evidence="1">
    <location>
        <begin position="23"/>
        <end position="48"/>
    </location>
</feature>
<evidence type="ECO:0000256" key="1">
    <source>
        <dbReference type="SAM" id="Phobius"/>
    </source>
</evidence>
<evidence type="ECO:0000313" key="3">
    <source>
        <dbReference type="Proteomes" id="UP000501705"/>
    </source>
</evidence>
<evidence type="ECO:0008006" key="4">
    <source>
        <dbReference type="Google" id="ProtNLM"/>
    </source>
</evidence>
<organism evidence="2 3">
    <name type="scientific">Nocardia brasiliensis</name>
    <dbReference type="NCBI Taxonomy" id="37326"/>
    <lineage>
        <taxon>Bacteria</taxon>
        <taxon>Bacillati</taxon>
        <taxon>Actinomycetota</taxon>
        <taxon>Actinomycetes</taxon>
        <taxon>Mycobacteriales</taxon>
        <taxon>Nocardiaceae</taxon>
        <taxon>Nocardia</taxon>
    </lineage>
</organism>
<dbReference type="AlphaFoldDB" id="A0A6G9XMZ5"/>
<dbReference type="EMBL" id="CP046171">
    <property type="protein sequence ID" value="QIS02284.1"/>
    <property type="molecule type" value="Genomic_DNA"/>
</dbReference>
<accession>A0A6G9XMZ5</accession>
<keyword evidence="1" id="KW-0472">Membrane</keyword>
<keyword evidence="1" id="KW-0812">Transmembrane</keyword>
<reference evidence="2 3" key="1">
    <citation type="journal article" date="2019" name="ACS Chem. Biol.">
        <title>Identification and Mobilization of a Cryptic Antibiotic Biosynthesis Gene Locus from a Human-Pathogenic Nocardia Isolate.</title>
        <authorList>
            <person name="Herisse M."/>
            <person name="Ishida K."/>
            <person name="Porter J.L."/>
            <person name="Howden B."/>
            <person name="Hertweck C."/>
            <person name="Stinear T.P."/>
            <person name="Pidot S.J."/>
        </authorList>
    </citation>
    <scope>NUCLEOTIDE SEQUENCE [LARGE SCALE GENOMIC DNA]</scope>
    <source>
        <strain evidence="2 3">AUSMDU00024985</strain>
    </source>
</reference>
<sequence length="94" mass="9979">MSTNQSSPSFASRSLPVHLARGAIGFGFLAASMALLPVLGWIGLVLLVPGLAVLRGCPTCWAIGLMQTLSRGRLNRVCTDGQCRLQPREPSRSS</sequence>
<name>A0A6G9XMZ5_NOCBR</name>